<dbReference type="AlphaFoldDB" id="A0AAV7FB45"/>
<proteinExistence type="predicted"/>
<gene>
    <name evidence="1" type="ORF">H6P81_001794</name>
</gene>
<sequence>MKIPMFLTGNRHRREANMIGIKLREIEIEVEGTGCRTRVGGTPRDDEFSGCHGRLLHGISLTNLGRGSRRLRPRKKLRFAAAAAAWRTVGEEHLDAAERRELSAT</sequence>
<accession>A0AAV7FB45</accession>
<dbReference type="EMBL" id="JAINDJ010000002">
    <property type="protein sequence ID" value="KAG9457286.1"/>
    <property type="molecule type" value="Genomic_DNA"/>
</dbReference>
<reference evidence="1 2" key="1">
    <citation type="submission" date="2021-07" db="EMBL/GenBank/DDBJ databases">
        <title>The Aristolochia fimbriata genome: insights into angiosperm evolution, floral development and chemical biosynthesis.</title>
        <authorList>
            <person name="Jiao Y."/>
        </authorList>
    </citation>
    <scope>NUCLEOTIDE SEQUENCE [LARGE SCALE GENOMIC DNA]</scope>
    <source>
        <strain evidence="1">IBCAS-2021</strain>
        <tissue evidence="1">Leaf</tissue>
    </source>
</reference>
<comment type="caution">
    <text evidence="1">The sequence shown here is derived from an EMBL/GenBank/DDBJ whole genome shotgun (WGS) entry which is preliminary data.</text>
</comment>
<dbReference type="Proteomes" id="UP000825729">
    <property type="component" value="Unassembled WGS sequence"/>
</dbReference>
<evidence type="ECO:0000313" key="1">
    <source>
        <dbReference type="EMBL" id="KAG9457286.1"/>
    </source>
</evidence>
<organism evidence="1 2">
    <name type="scientific">Aristolochia fimbriata</name>
    <name type="common">White veined hardy Dutchman's pipe vine</name>
    <dbReference type="NCBI Taxonomy" id="158543"/>
    <lineage>
        <taxon>Eukaryota</taxon>
        <taxon>Viridiplantae</taxon>
        <taxon>Streptophyta</taxon>
        <taxon>Embryophyta</taxon>
        <taxon>Tracheophyta</taxon>
        <taxon>Spermatophyta</taxon>
        <taxon>Magnoliopsida</taxon>
        <taxon>Magnoliidae</taxon>
        <taxon>Piperales</taxon>
        <taxon>Aristolochiaceae</taxon>
        <taxon>Aristolochia</taxon>
    </lineage>
</organism>
<protein>
    <submittedName>
        <fullName evidence="1">Uncharacterized protein</fullName>
    </submittedName>
</protein>
<keyword evidence="2" id="KW-1185">Reference proteome</keyword>
<evidence type="ECO:0000313" key="2">
    <source>
        <dbReference type="Proteomes" id="UP000825729"/>
    </source>
</evidence>
<name>A0AAV7FB45_ARIFI</name>